<protein>
    <submittedName>
        <fullName evidence="5">ABC-2 type transport system ATP-binding protein</fullName>
    </submittedName>
</protein>
<dbReference type="EMBL" id="FOHE01000013">
    <property type="protein sequence ID" value="SET50822.1"/>
    <property type="molecule type" value="Genomic_DNA"/>
</dbReference>
<dbReference type="AlphaFoldDB" id="A0A1I0F0B4"/>
<dbReference type="STRING" id="930131.SAMN05216389_11332"/>
<accession>A0A1I0F0B4</accession>
<feature type="domain" description="ABC transporter" evidence="4">
    <location>
        <begin position="2"/>
        <end position="230"/>
    </location>
</feature>
<dbReference type="Pfam" id="PF00005">
    <property type="entry name" value="ABC_tran"/>
    <property type="match status" value="1"/>
</dbReference>
<dbReference type="PROSITE" id="PS50893">
    <property type="entry name" value="ABC_TRANSPORTER_2"/>
    <property type="match status" value="1"/>
</dbReference>
<dbReference type="InterPro" id="IPR003439">
    <property type="entry name" value="ABC_transporter-like_ATP-bd"/>
</dbReference>
<gene>
    <name evidence="5" type="ORF">SAMN05216389_11332</name>
</gene>
<evidence type="ECO:0000256" key="3">
    <source>
        <dbReference type="ARBA" id="ARBA00022840"/>
    </source>
</evidence>
<name>A0A1I0F0B4_9BACI</name>
<reference evidence="5 6" key="1">
    <citation type="submission" date="2016-10" db="EMBL/GenBank/DDBJ databases">
        <authorList>
            <person name="de Groot N.N."/>
        </authorList>
    </citation>
    <scope>NUCLEOTIDE SEQUENCE [LARGE SCALE GENOMIC DNA]</scope>
    <source>
        <strain evidence="5 6">IBRC-M 10780</strain>
    </source>
</reference>
<dbReference type="SUPFAM" id="SSF52540">
    <property type="entry name" value="P-loop containing nucleoside triphosphate hydrolases"/>
    <property type="match status" value="1"/>
</dbReference>
<evidence type="ECO:0000256" key="1">
    <source>
        <dbReference type="ARBA" id="ARBA00022448"/>
    </source>
</evidence>
<dbReference type="InterPro" id="IPR017871">
    <property type="entry name" value="ABC_transporter-like_CS"/>
</dbReference>
<dbReference type="Gene3D" id="3.40.50.300">
    <property type="entry name" value="P-loop containing nucleotide triphosphate hydrolases"/>
    <property type="match status" value="1"/>
</dbReference>
<organism evidence="5 6">
    <name type="scientific">Oceanobacillus limi</name>
    <dbReference type="NCBI Taxonomy" id="930131"/>
    <lineage>
        <taxon>Bacteria</taxon>
        <taxon>Bacillati</taxon>
        <taxon>Bacillota</taxon>
        <taxon>Bacilli</taxon>
        <taxon>Bacillales</taxon>
        <taxon>Bacillaceae</taxon>
        <taxon>Oceanobacillus</taxon>
    </lineage>
</organism>
<dbReference type="InterPro" id="IPR027417">
    <property type="entry name" value="P-loop_NTPase"/>
</dbReference>
<sequence>MEYIAEITHIKKQIDDFHLGPIDLRVEPGTITAIVGNNGSGKSTLLKLIMNLVNPDLGNVKLFGTLVYGEDESWKKHIAYQPQTVIGWDAFNGKTLKDFIASLYPDWDEDLFHNMVSTFQIPLNKKFNKLSQGMQQKLNLALTIPRNAPLLILDEPTSFMDIPSKKHLIDILVHWMDQGDRSIIFSSHQMEDIKKLSDYLFVLHNGNMIGNYEKDALLEKYKSYWIQNTTPLPNHTIPGEISRTDQQLISNQADRTEAFLMDEGMQWTKRTSLDLEDIVSLLLKPIETTNDEVT</sequence>
<dbReference type="InterPro" id="IPR003593">
    <property type="entry name" value="AAA+_ATPase"/>
</dbReference>
<proteinExistence type="predicted"/>
<keyword evidence="1" id="KW-0813">Transport</keyword>
<dbReference type="PANTHER" id="PTHR42939">
    <property type="entry name" value="ABC TRANSPORTER ATP-BINDING PROTEIN ALBC-RELATED"/>
    <property type="match status" value="1"/>
</dbReference>
<dbReference type="PANTHER" id="PTHR42939:SF3">
    <property type="entry name" value="ABC TRANSPORTER ATP-BINDING COMPONENT"/>
    <property type="match status" value="1"/>
</dbReference>
<dbReference type="RefSeq" id="WP_090870837.1">
    <property type="nucleotide sequence ID" value="NZ_FOHE01000013.1"/>
</dbReference>
<dbReference type="SMART" id="SM00382">
    <property type="entry name" value="AAA"/>
    <property type="match status" value="1"/>
</dbReference>
<evidence type="ECO:0000259" key="4">
    <source>
        <dbReference type="PROSITE" id="PS50893"/>
    </source>
</evidence>
<dbReference type="OrthoDB" id="2960217at2"/>
<keyword evidence="2" id="KW-0547">Nucleotide-binding</keyword>
<dbReference type="PROSITE" id="PS00211">
    <property type="entry name" value="ABC_TRANSPORTER_1"/>
    <property type="match status" value="1"/>
</dbReference>
<keyword evidence="6" id="KW-1185">Reference proteome</keyword>
<dbReference type="GO" id="GO:0005524">
    <property type="term" value="F:ATP binding"/>
    <property type="evidence" value="ECO:0007669"/>
    <property type="project" value="UniProtKB-KW"/>
</dbReference>
<dbReference type="InterPro" id="IPR051782">
    <property type="entry name" value="ABC_Transporter_VariousFunc"/>
</dbReference>
<dbReference type="CDD" id="cd03230">
    <property type="entry name" value="ABC_DR_subfamily_A"/>
    <property type="match status" value="1"/>
</dbReference>
<evidence type="ECO:0000313" key="5">
    <source>
        <dbReference type="EMBL" id="SET50822.1"/>
    </source>
</evidence>
<evidence type="ECO:0000256" key="2">
    <source>
        <dbReference type="ARBA" id="ARBA00022741"/>
    </source>
</evidence>
<keyword evidence="3 5" id="KW-0067">ATP-binding</keyword>
<evidence type="ECO:0000313" key="6">
    <source>
        <dbReference type="Proteomes" id="UP000198618"/>
    </source>
</evidence>
<dbReference type="Proteomes" id="UP000198618">
    <property type="component" value="Unassembled WGS sequence"/>
</dbReference>
<dbReference type="GO" id="GO:0016887">
    <property type="term" value="F:ATP hydrolysis activity"/>
    <property type="evidence" value="ECO:0007669"/>
    <property type="project" value="InterPro"/>
</dbReference>